<evidence type="ECO:0000256" key="1">
    <source>
        <dbReference type="ARBA" id="ARBA00004479"/>
    </source>
</evidence>
<dbReference type="PRINTS" id="PR00019">
    <property type="entry name" value="LEURICHRPT"/>
</dbReference>
<evidence type="ECO:0000256" key="4">
    <source>
        <dbReference type="ARBA" id="ARBA00022729"/>
    </source>
</evidence>
<comment type="caution">
    <text evidence="11">The sequence shown here is derived from an EMBL/GenBank/DDBJ whole genome shotgun (WGS) entry which is preliminary data.</text>
</comment>
<dbReference type="SUPFAM" id="SSF52058">
    <property type="entry name" value="L domain-like"/>
    <property type="match status" value="1"/>
</dbReference>
<keyword evidence="5" id="KW-0677">Repeat</keyword>
<evidence type="ECO:0000256" key="6">
    <source>
        <dbReference type="ARBA" id="ARBA00022989"/>
    </source>
</evidence>
<dbReference type="AlphaFoldDB" id="A0A8K0MJD9"/>
<evidence type="ECO:0000256" key="3">
    <source>
        <dbReference type="ARBA" id="ARBA00022692"/>
    </source>
</evidence>
<keyword evidence="8" id="KW-0675">Receptor</keyword>
<organism evidence="11 12">
    <name type="scientific">Rhamnella rubrinervis</name>
    <dbReference type="NCBI Taxonomy" id="2594499"/>
    <lineage>
        <taxon>Eukaryota</taxon>
        <taxon>Viridiplantae</taxon>
        <taxon>Streptophyta</taxon>
        <taxon>Embryophyta</taxon>
        <taxon>Tracheophyta</taxon>
        <taxon>Spermatophyta</taxon>
        <taxon>Magnoliopsida</taxon>
        <taxon>eudicotyledons</taxon>
        <taxon>Gunneridae</taxon>
        <taxon>Pentapetalae</taxon>
        <taxon>rosids</taxon>
        <taxon>fabids</taxon>
        <taxon>Rosales</taxon>
        <taxon>Rhamnaceae</taxon>
        <taxon>rhamnoid group</taxon>
        <taxon>Rhamneae</taxon>
        <taxon>Rhamnella</taxon>
    </lineage>
</organism>
<dbReference type="PANTHER" id="PTHR48061">
    <property type="entry name" value="LEUCINE-RICH REPEAT RECEPTOR PROTEIN KINASE EMS1-LIKE-RELATED"/>
    <property type="match status" value="1"/>
</dbReference>
<sequence>MNQLKNNIDFTDNPISSWVRNSDCCVWDCVTCDKLGRVTGLNLSSKSGTTNDISIVFELQYIENLDFFENLFRIPFPSRIGELRNLRYLNLSSAGFVGQIPKEMSLLTMLVTLDLSCKGNYFPMLQLNPNMSFILRNLPELQELHLDYPNLSVTGKELSRELSEITNFYCHVAEFPNASSAVLNTLDLSRNNLEGKIPESIFKLGRLASLQLSSNKFNDTIQVHNFQGIGKLDTLDLSYNNLSFNLVGIQEPYSHLPALTILDLHFDMLHGKIPILSPYSILSYLRGRVPESLGSCTALEILDLGNNQMTDWFSFLMNISTLGVLCDPTISMDASTVLVPTDWAMLQMLDLGHNNFSSELPTDRVTATFKSLEMELIKMFTTISTIDLSSNNFGGQIPEYFGQLESVYGLNVSNNGFTGEIPASLGNLQKMESLAGFVTEFGIVIVPLVFCKRWRWPYFQHAEDIAFRVFPVCPLRNEEAFAK</sequence>
<evidence type="ECO:0000256" key="8">
    <source>
        <dbReference type="ARBA" id="ARBA00023170"/>
    </source>
</evidence>
<dbReference type="InterPro" id="IPR046956">
    <property type="entry name" value="RLP23-like"/>
</dbReference>
<dbReference type="EMBL" id="VOIH02000004">
    <property type="protein sequence ID" value="KAF3448072.1"/>
    <property type="molecule type" value="Genomic_DNA"/>
</dbReference>
<evidence type="ECO:0000259" key="10">
    <source>
        <dbReference type="Pfam" id="PF08263"/>
    </source>
</evidence>
<feature type="domain" description="Leucine-rich repeat-containing N-terminal plant-type" evidence="10">
    <location>
        <begin position="3"/>
        <end position="33"/>
    </location>
</feature>
<name>A0A8K0MJD9_9ROSA</name>
<dbReference type="OrthoDB" id="442066at2759"/>
<dbReference type="Proteomes" id="UP000796880">
    <property type="component" value="Unassembled WGS sequence"/>
</dbReference>
<dbReference type="InterPro" id="IPR032675">
    <property type="entry name" value="LRR_dom_sf"/>
</dbReference>
<keyword evidence="7" id="KW-0472">Membrane</keyword>
<evidence type="ECO:0000313" key="12">
    <source>
        <dbReference type="Proteomes" id="UP000796880"/>
    </source>
</evidence>
<dbReference type="InterPro" id="IPR013210">
    <property type="entry name" value="LRR_N_plant-typ"/>
</dbReference>
<keyword evidence="9" id="KW-0325">Glycoprotein</keyword>
<keyword evidence="2" id="KW-0433">Leucine-rich repeat</keyword>
<keyword evidence="6" id="KW-1133">Transmembrane helix</keyword>
<protein>
    <recommendedName>
        <fullName evidence="10">Leucine-rich repeat-containing N-terminal plant-type domain-containing protein</fullName>
    </recommendedName>
</protein>
<evidence type="ECO:0000256" key="2">
    <source>
        <dbReference type="ARBA" id="ARBA00022614"/>
    </source>
</evidence>
<dbReference type="GO" id="GO:0016020">
    <property type="term" value="C:membrane"/>
    <property type="evidence" value="ECO:0007669"/>
    <property type="project" value="UniProtKB-SubCell"/>
</dbReference>
<keyword evidence="12" id="KW-1185">Reference proteome</keyword>
<accession>A0A8K0MJD9</accession>
<gene>
    <name evidence="11" type="ORF">FNV43_RR08780</name>
</gene>
<evidence type="ECO:0000256" key="5">
    <source>
        <dbReference type="ARBA" id="ARBA00022737"/>
    </source>
</evidence>
<evidence type="ECO:0000313" key="11">
    <source>
        <dbReference type="EMBL" id="KAF3448072.1"/>
    </source>
</evidence>
<dbReference type="PANTHER" id="PTHR48061:SF2">
    <property type="entry name" value="RECEPTOR LIKE PROTEIN 30-LIKE"/>
    <property type="match status" value="1"/>
</dbReference>
<dbReference type="Pfam" id="PF08263">
    <property type="entry name" value="LRRNT_2"/>
    <property type="match status" value="1"/>
</dbReference>
<evidence type="ECO:0000256" key="9">
    <source>
        <dbReference type="ARBA" id="ARBA00023180"/>
    </source>
</evidence>
<dbReference type="Pfam" id="PF00560">
    <property type="entry name" value="LRR_1"/>
    <property type="match status" value="3"/>
</dbReference>
<dbReference type="InterPro" id="IPR001611">
    <property type="entry name" value="Leu-rich_rpt"/>
</dbReference>
<keyword evidence="4" id="KW-0732">Signal</keyword>
<comment type="subcellular location">
    <subcellularLocation>
        <location evidence="1">Membrane</location>
        <topology evidence="1">Single-pass type I membrane protein</topology>
    </subcellularLocation>
</comment>
<proteinExistence type="predicted"/>
<reference evidence="11" key="1">
    <citation type="submission" date="2020-03" db="EMBL/GenBank/DDBJ databases">
        <title>A high-quality chromosome-level genome assembly of a woody plant with both climbing and erect habits, Rhamnella rubrinervis.</title>
        <authorList>
            <person name="Lu Z."/>
            <person name="Yang Y."/>
            <person name="Zhu X."/>
            <person name="Sun Y."/>
        </authorList>
    </citation>
    <scope>NUCLEOTIDE SEQUENCE</scope>
    <source>
        <strain evidence="11">BYM</strain>
        <tissue evidence="11">Leaf</tissue>
    </source>
</reference>
<dbReference type="Gene3D" id="3.80.10.10">
    <property type="entry name" value="Ribonuclease Inhibitor"/>
    <property type="match status" value="3"/>
</dbReference>
<keyword evidence="3" id="KW-0812">Transmembrane</keyword>
<evidence type="ECO:0000256" key="7">
    <source>
        <dbReference type="ARBA" id="ARBA00023136"/>
    </source>
</evidence>